<dbReference type="KEGG" id="cga:Celgi_0380"/>
<accession>F8A4T6</accession>
<dbReference type="STRING" id="593907.Celgi_0380"/>
<organism evidence="2 3">
    <name type="scientific">Cellulomonas gilvus (strain ATCC 13127 / NRRL B-14078)</name>
    <name type="common">Cellvibrio gilvus</name>
    <dbReference type="NCBI Taxonomy" id="593907"/>
    <lineage>
        <taxon>Bacteria</taxon>
        <taxon>Bacillati</taxon>
        <taxon>Actinomycetota</taxon>
        <taxon>Actinomycetes</taxon>
        <taxon>Micrococcales</taxon>
        <taxon>Cellulomonadaceae</taxon>
        <taxon>Cellulomonas</taxon>
    </lineage>
</organism>
<evidence type="ECO:0000256" key="1">
    <source>
        <dbReference type="ARBA" id="ARBA00005564"/>
    </source>
</evidence>
<evidence type="ECO:0008006" key="4">
    <source>
        <dbReference type="Google" id="ProtNLM"/>
    </source>
</evidence>
<dbReference type="EMBL" id="CP002665">
    <property type="protein sequence ID" value="AEI10902.1"/>
    <property type="molecule type" value="Genomic_DNA"/>
</dbReference>
<dbReference type="AlphaFoldDB" id="F8A4T6"/>
<dbReference type="Pfam" id="PF10282">
    <property type="entry name" value="Lactonase"/>
    <property type="match status" value="1"/>
</dbReference>
<dbReference type="PANTHER" id="PTHR30344:SF1">
    <property type="entry name" value="6-PHOSPHOGLUCONOLACTONASE"/>
    <property type="match status" value="1"/>
</dbReference>
<dbReference type="Proteomes" id="UP000000485">
    <property type="component" value="Chromosome"/>
</dbReference>
<dbReference type="PANTHER" id="PTHR30344">
    <property type="entry name" value="6-PHOSPHOGLUCONOLACTONASE-RELATED"/>
    <property type="match status" value="1"/>
</dbReference>
<keyword evidence="3" id="KW-1185">Reference proteome</keyword>
<dbReference type="InterPro" id="IPR050282">
    <property type="entry name" value="Cycloisomerase_2"/>
</dbReference>
<dbReference type="RefSeq" id="WP_013882427.1">
    <property type="nucleotide sequence ID" value="NC_015671.1"/>
</dbReference>
<evidence type="ECO:0000313" key="3">
    <source>
        <dbReference type="Proteomes" id="UP000000485"/>
    </source>
</evidence>
<name>F8A4T6_CELGA</name>
<dbReference type="SUPFAM" id="SSF51004">
    <property type="entry name" value="C-terminal (heme d1) domain of cytochrome cd1-nitrite reductase"/>
    <property type="match status" value="1"/>
</dbReference>
<dbReference type="eggNOG" id="COG2706">
    <property type="taxonomic scope" value="Bacteria"/>
</dbReference>
<dbReference type="InterPro" id="IPR019405">
    <property type="entry name" value="Lactonase_7-beta_prop"/>
</dbReference>
<comment type="similarity">
    <text evidence="1">Belongs to the cycloisomerase 2 family.</text>
</comment>
<gene>
    <name evidence="2" type="ordered locus">Celgi_0380</name>
</gene>
<reference evidence="3" key="1">
    <citation type="submission" date="2011-04" db="EMBL/GenBank/DDBJ databases">
        <title>Complete sequence of Cellvibrio gilvus ATCC 13127.</title>
        <authorList>
            <person name="Lucas S."/>
            <person name="Han J."/>
            <person name="Lapidus A."/>
            <person name="Cheng J.-F."/>
            <person name="Goodwin L."/>
            <person name="Pitluck S."/>
            <person name="Peters L."/>
            <person name="Munk A."/>
            <person name="Detter J.C."/>
            <person name="Han C."/>
            <person name="Tapia R."/>
            <person name="Land M."/>
            <person name="Hauser L."/>
            <person name="Kyrpides N."/>
            <person name="Ivanova N."/>
            <person name="Ovchinnikova G."/>
            <person name="Pagani I."/>
            <person name="Mead D."/>
            <person name="Brumm P."/>
            <person name="Woyke T."/>
        </authorList>
    </citation>
    <scope>NUCLEOTIDE SEQUENCE [LARGE SCALE GENOMIC DNA]</scope>
    <source>
        <strain evidence="3">ATCC 13127 / NRRL B-14078</strain>
    </source>
</reference>
<proteinExistence type="inferred from homology"/>
<dbReference type="Gene3D" id="2.130.10.10">
    <property type="entry name" value="YVTN repeat-like/Quinoprotein amine dehydrogenase"/>
    <property type="match status" value="1"/>
</dbReference>
<dbReference type="InterPro" id="IPR015943">
    <property type="entry name" value="WD40/YVTN_repeat-like_dom_sf"/>
</dbReference>
<sequence>MTSRELWIGTYPVAGAGNPVGLGEGVWSVHLDDETGELADARQVAVVASPSFVAADGDRLYAAVEDGAGRVVLLTPDEAGALTARHETPSGGAYPCHVLVTEHALLVANYSSGTLGVLPRQADGTFAEAAPQVHGHTGTGPRADRQEGPHAHFVAIAPGGRHVLVVDLGTDEVRRYAWDGTTATPDGIAATFAPGTGPRHLDFSADGRFAYVSGELDGAVHVLAWDAASATGTPVQQVPAVVVAADARTDDERARLGQGDHWIRHGAGDLSSHLLVDGDHVLVTVRGADVLTRWRIGSDGLLVDGRSHALGGHWPRHFAVVGPFVVVALEKPGELVVLDDAGHARSRLPVPSAACVLPRD</sequence>
<dbReference type="GO" id="GO:0017057">
    <property type="term" value="F:6-phosphogluconolactonase activity"/>
    <property type="evidence" value="ECO:0007669"/>
    <property type="project" value="TreeGrafter"/>
</dbReference>
<dbReference type="OrthoDB" id="9790815at2"/>
<dbReference type="InterPro" id="IPR011048">
    <property type="entry name" value="Haem_d1_sf"/>
</dbReference>
<evidence type="ECO:0000313" key="2">
    <source>
        <dbReference type="EMBL" id="AEI10902.1"/>
    </source>
</evidence>
<dbReference type="HOGENOM" id="CLU_038716_5_1_11"/>
<protein>
    <recommendedName>
        <fullName evidence="4">6-phosphogluconolactonase</fullName>
    </recommendedName>
</protein>